<dbReference type="InterPro" id="IPR010982">
    <property type="entry name" value="Lambda_DNA-bd_dom_sf"/>
</dbReference>
<dbReference type="Gene3D" id="1.10.260.40">
    <property type="entry name" value="lambda repressor-like DNA-binding domains"/>
    <property type="match status" value="1"/>
</dbReference>
<dbReference type="HOGENOM" id="CLU_2093705_0_0_9"/>
<gene>
    <name evidence="2" type="ordered locus">Ldb1793</name>
</gene>
<dbReference type="SUPFAM" id="SSF47413">
    <property type="entry name" value="lambda repressor-like DNA-binding domains"/>
    <property type="match status" value="1"/>
</dbReference>
<dbReference type="InterPro" id="IPR001387">
    <property type="entry name" value="Cro/C1-type_HTH"/>
</dbReference>
<dbReference type="GO" id="GO:0003677">
    <property type="term" value="F:DNA binding"/>
    <property type="evidence" value="ECO:0007669"/>
    <property type="project" value="InterPro"/>
</dbReference>
<accession>Q1G8S1</accession>
<dbReference type="EMBL" id="CR954253">
    <property type="protein sequence ID" value="CAI98566.1"/>
    <property type="molecule type" value="Genomic_DNA"/>
</dbReference>
<dbReference type="Pfam" id="PF01381">
    <property type="entry name" value="HTH_3"/>
    <property type="match status" value="1"/>
</dbReference>
<dbReference type="BioCyc" id="LDEL390333:LDB_RS07785-MONOMER"/>
<protein>
    <submittedName>
        <fullName evidence="2">Putative transcriptional regulator (Xre family)</fullName>
    </submittedName>
</protein>
<dbReference type="PROSITE" id="PS50943">
    <property type="entry name" value="HTH_CROC1"/>
    <property type="match status" value="1"/>
</dbReference>
<keyword evidence="3" id="KW-1185">Reference proteome</keyword>
<name>Q1G8S1_LACDA</name>
<dbReference type="Proteomes" id="UP000001259">
    <property type="component" value="Chromosome"/>
</dbReference>
<evidence type="ECO:0000313" key="3">
    <source>
        <dbReference type="Proteomes" id="UP000001259"/>
    </source>
</evidence>
<dbReference type="CDD" id="cd00093">
    <property type="entry name" value="HTH_XRE"/>
    <property type="match status" value="1"/>
</dbReference>
<sequence length="116" mass="13043">MGCSTKVGELLKRIRSDLGLSQKQMAGMTMSVTQYSRIESGDQRIIADDLFEILTAQQVSARCFVDAMTNFDFERAADFTYVLLCQLNKGESDNAYGIKRLIYLCGYGAVLEEYEL</sequence>
<dbReference type="AlphaFoldDB" id="Q1G8S1"/>
<dbReference type="SMART" id="SM00530">
    <property type="entry name" value="HTH_XRE"/>
    <property type="match status" value="1"/>
</dbReference>
<feature type="domain" description="HTH cro/C1-type" evidence="1">
    <location>
        <begin position="11"/>
        <end position="64"/>
    </location>
</feature>
<organism evidence="2 3">
    <name type="scientific">Lactobacillus delbrueckii subsp. bulgaricus (strain ATCC 11842 / DSM 20081 / BCRC 10696 / JCM 1002 / NBRC 13953 / NCIMB 11778 / NCTC 12712 / WDCM 00102 / Lb 14)</name>
    <dbReference type="NCBI Taxonomy" id="390333"/>
    <lineage>
        <taxon>Bacteria</taxon>
        <taxon>Bacillati</taxon>
        <taxon>Bacillota</taxon>
        <taxon>Bacilli</taxon>
        <taxon>Lactobacillales</taxon>
        <taxon>Lactobacillaceae</taxon>
        <taxon>Lactobacillus</taxon>
    </lineage>
</organism>
<dbReference type="KEGG" id="ldb:Ldb1793"/>
<evidence type="ECO:0000259" key="1">
    <source>
        <dbReference type="PROSITE" id="PS50943"/>
    </source>
</evidence>
<evidence type="ECO:0000313" key="2">
    <source>
        <dbReference type="EMBL" id="CAI98566.1"/>
    </source>
</evidence>
<reference evidence="2 3" key="1">
    <citation type="journal article" date="2006" name="Proc. Natl. Acad. Sci. U.S.A.">
        <title>The complete genome sequence of Lactobacillus bulgaricus reveals extensive and ongoing reductive evolution.</title>
        <authorList>
            <person name="van de Guchte M."/>
            <person name="Penaud S."/>
            <person name="Grimaldi C."/>
            <person name="Barbe V."/>
            <person name="Bryson K."/>
            <person name="Nicolas P."/>
            <person name="Robert C."/>
            <person name="Oztas S."/>
            <person name="Mangenot S."/>
            <person name="Couloux A."/>
            <person name="Loux V."/>
            <person name="Dervyn R."/>
            <person name="Bossy R."/>
            <person name="Bolotin A."/>
            <person name="Batto J.-M."/>
            <person name="Walunas T."/>
            <person name="Gibrat J.-F."/>
            <person name="Bessieres P."/>
            <person name="Weissenbach J."/>
            <person name="Ehrlich S.D."/>
            <person name="Maguin E."/>
        </authorList>
    </citation>
    <scope>NUCLEOTIDE SEQUENCE [LARGE SCALE GENOMIC DNA]</scope>
    <source>
        <strain evidence="3">ATCC 11842 / DSM 20081 / BCRC 10696 / JCM 1002 / NBRC 13953 / NCIMB 11778 / NCTC 12712 / WDCM 00102 / Lb 14</strain>
    </source>
</reference>
<proteinExistence type="predicted"/>